<dbReference type="AlphaFoldDB" id="A0A2M8WS89"/>
<accession>A0A2M8WS89</accession>
<keyword evidence="2" id="KW-1185">Reference proteome</keyword>
<comment type="caution">
    <text evidence="1">The sequence shown here is derived from an EMBL/GenBank/DDBJ whole genome shotgun (WGS) entry which is preliminary data.</text>
</comment>
<proteinExistence type="predicted"/>
<reference evidence="1 2" key="1">
    <citation type="submission" date="2017-11" db="EMBL/GenBank/DDBJ databases">
        <title>Genomic Encyclopedia of Archaeal and Bacterial Type Strains, Phase II (KMG-II): From Individual Species to Whole Genera.</title>
        <authorList>
            <person name="Goeker M."/>
        </authorList>
    </citation>
    <scope>NUCLEOTIDE SEQUENCE [LARGE SCALE GENOMIC DNA]</scope>
    <source>
        <strain evidence="1 2">DSM 22413</strain>
    </source>
</reference>
<evidence type="ECO:0000313" key="1">
    <source>
        <dbReference type="EMBL" id="PJI93783.1"/>
    </source>
</evidence>
<organism evidence="1 2">
    <name type="scientific">Luteimicrobium subarcticum</name>
    <dbReference type="NCBI Taxonomy" id="620910"/>
    <lineage>
        <taxon>Bacteria</taxon>
        <taxon>Bacillati</taxon>
        <taxon>Actinomycetota</taxon>
        <taxon>Actinomycetes</taxon>
        <taxon>Micrococcales</taxon>
        <taxon>Luteimicrobium</taxon>
    </lineage>
</organism>
<gene>
    <name evidence="1" type="ORF">CLV34_1258</name>
</gene>
<protein>
    <submittedName>
        <fullName evidence="1">Uncharacterized protein</fullName>
    </submittedName>
</protein>
<dbReference type="Proteomes" id="UP000231586">
    <property type="component" value="Unassembled WGS sequence"/>
</dbReference>
<dbReference type="EMBL" id="PGTZ01000007">
    <property type="protein sequence ID" value="PJI93783.1"/>
    <property type="molecule type" value="Genomic_DNA"/>
</dbReference>
<evidence type="ECO:0000313" key="2">
    <source>
        <dbReference type="Proteomes" id="UP000231586"/>
    </source>
</evidence>
<name>A0A2M8WS89_9MICO</name>
<sequence length="216" mass="20950">MTGRAGSVRGVPSSRVRRLTSVAVLLAGATSVLVGCGAPAPLSCAAIDAQAFSSPEQLAQASSVIVRGHVTAASTPRKNQVSGLVNETFTVAVDDTLGAPATASAGTDSAAATAAGTEPSAGAESFVVLTVLNPRCPGAGGTPTPGYQDAPLASEVPAAGTDGVFFLGEPAEAAGGLRGVLGYAVVDGDDATFAAVAGTLRGTTVPVTDLDDLSVG</sequence>